<dbReference type="PANTHER" id="PTHR22726:SF1">
    <property type="entry name" value="METALLOENDOPEPTIDASE OMA1, MITOCHONDRIAL"/>
    <property type="match status" value="1"/>
</dbReference>
<evidence type="ECO:0000313" key="9">
    <source>
        <dbReference type="EMBL" id="MDG2949674.1"/>
    </source>
</evidence>
<keyword evidence="7" id="KW-0732">Signal</keyword>
<sequence>MMKSLRKLTALSFVAVLVAGCASSAEINRQSASQYAQVVRQAQAKHLVDNTSATSVRIKNVFNRMVPYATAENHTGERFNWEITVVKSNELNAWAMPGGKMMFYTGLVERLKLTDDEIAVVMGHEMAHSLREHGKASHNMGVATSILGAVAEIGASAALGADTGGLASGTVDLMTNKPFSRSNESEADEIGLILMAKSGYNPQAAPGLWKKMQAAGGSNVATIFSTHPSDESRQENLQRLLPEAMKYYKPRK</sequence>
<keyword evidence="3 6" id="KW-0378">Hydrolase</keyword>
<evidence type="ECO:0000256" key="5">
    <source>
        <dbReference type="ARBA" id="ARBA00023049"/>
    </source>
</evidence>
<dbReference type="GO" id="GO:0016020">
    <property type="term" value="C:membrane"/>
    <property type="evidence" value="ECO:0007669"/>
    <property type="project" value="TreeGrafter"/>
</dbReference>
<accession>A0AAW6Q7X3</accession>
<dbReference type="CDD" id="cd07331">
    <property type="entry name" value="M48C_Oma1_like"/>
    <property type="match status" value="1"/>
</dbReference>
<gene>
    <name evidence="9" type="ORF">P7M15_03905</name>
</gene>
<evidence type="ECO:0000259" key="8">
    <source>
        <dbReference type="Pfam" id="PF01435"/>
    </source>
</evidence>
<dbReference type="Proteomes" id="UP001214976">
    <property type="component" value="Unassembled WGS sequence"/>
</dbReference>
<keyword evidence="2" id="KW-0479">Metal-binding</keyword>
<dbReference type="PANTHER" id="PTHR22726">
    <property type="entry name" value="METALLOENDOPEPTIDASE OMA1"/>
    <property type="match status" value="1"/>
</dbReference>
<evidence type="ECO:0000256" key="4">
    <source>
        <dbReference type="ARBA" id="ARBA00022833"/>
    </source>
</evidence>
<evidence type="ECO:0000256" key="1">
    <source>
        <dbReference type="ARBA" id="ARBA00022670"/>
    </source>
</evidence>
<comment type="caution">
    <text evidence="9">The sequence shown here is derived from an EMBL/GenBank/DDBJ whole genome shotgun (WGS) entry which is preliminary data.</text>
</comment>
<comment type="cofactor">
    <cofactor evidence="6">
        <name>Zn(2+)</name>
        <dbReference type="ChEBI" id="CHEBI:29105"/>
    </cofactor>
    <text evidence="6">Binds 1 zinc ion per subunit.</text>
</comment>
<keyword evidence="5 6" id="KW-0482">Metalloprotease</keyword>
<evidence type="ECO:0000256" key="7">
    <source>
        <dbReference type="SAM" id="SignalP"/>
    </source>
</evidence>
<dbReference type="GO" id="GO:0004222">
    <property type="term" value="F:metalloendopeptidase activity"/>
    <property type="evidence" value="ECO:0007669"/>
    <property type="project" value="InterPro"/>
</dbReference>
<evidence type="ECO:0000313" key="10">
    <source>
        <dbReference type="Proteomes" id="UP001214976"/>
    </source>
</evidence>
<dbReference type="GO" id="GO:0051603">
    <property type="term" value="P:proteolysis involved in protein catabolic process"/>
    <property type="evidence" value="ECO:0007669"/>
    <property type="project" value="TreeGrafter"/>
</dbReference>
<evidence type="ECO:0000256" key="3">
    <source>
        <dbReference type="ARBA" id="ARBA00022801"/>
    </source>
</evidence>
<comment type="similarity">
    <text evidence="6">Belongs to the peptidase M48 family.</text>
</comment>
<dbReference type="InterPro" id="IPR001915">
    <property type="entry name" value="Peptidase_M48"/>
</dbReference>
<feature type="domain" description="Peptidase M48" evidence="8">
    <location>
        <begin position="57"/>
        <end position="239"/>
    </location>
</feature>
<keyword evidence="4 6" id="KW-0862">Zinc</keyword>
<dbReference type="RefSeq" id="WP_317476866.1">
    <property type="nucleotide sequence ID" value="NZ_JARQTW010000008.1"/>
</dbReference>
<dbReference type="AlphaFoldDB" id="A0AAW6Q7X3"/>
<dbReference type="GO" id="GO:0046872">
    <property type="term" value="F:metal ion binding"/>
    <property type="evidence" value="ECO:0007669"/>
    <property type="project" value="UniProtKB-KW"/>
</dbReference>
<keyword evidence="1 6" id="KW-0645">Protease</keyword>
<protein>
    <submittedName>
        <fullName evidence="9">M48 family metallopeptidase</fullName>
    </submittedName>
</protein>
<evidence type="ECO:0000256" key="6">
    <source>
        <dbReference type="RuleBase" id="RU003983"/>
    </source>
</evidence>
<proteinExistence type="inferred from homology"/>
<dbReference type="Pfam" id="PF01435">
    <property type="entry name" value="Peptidase_M48"/>
    <property type="match status" value="1"/>
</dbReference>
<dbReference type="InterPro" id="IPR051156">
    <property type="entry name" value="Mito/Outer_Membr_Metalloprot"/>
</dbReference>
<reference evidence="9" key="1">
    <citation type="submission" date="2023-03" db="EMBL/GenBank/DDBJ databases">
        <title>Classification of Bisgaard taxon 6 and taxon 10 as Exercitatus varius gen. nov., spec. nov.</title>
        <authorList>
            <person name="Christensen H."/>
        </authorList>
    </citation>
    <scope>NUCLEOTIDE SEQUENCE</scope>
    <source>
        <strain evidence="9">86116</strain>
    </source>
</reference>
<dbReference type="Gene3D" id="3.30.2010.10">
    <property type="entry name" value="Metalloproteases ('zincins'), catalytic domain"/>
    <property type="match status" value="1"/>
</dbReference>
<dbReference type="EMBL" id="JARQTW010000008">
    <property type="protein sequence ID" value="MDG2949674.1"/>
    <property type="molecule type" value="Genomic_DNA"/>
</dbReference>
<feature type="signal peptide" evidence="7">
    <location>
        <begin position="1"/>
        <end position="24"/>
    </location>
</feature>
<organism evidence="9 10">
    <name type="scientific">Exercitatus varius</name>
    <dbReference type="NCBI Taxonomy" id="67857"/>
    <lineage>
        <taxon>Bacteria</taxon>
        <taxon>Pseudomonadati</taxon>
        <taxon>Pseudomonadota</taxon>
        <taxon>Gammaproteobacteria</taxon>
        <taxon>Pasteurellales</taxon>
        <taxon>Pasteurellaceae</taxon>
        <taxon>Exercitatus</taxon>
    </lineage>
</organism>
<feature type="chain" id="PRO_5043409112" evidence="7">
    <location>
        <begin position="25"/>
        <end position="252"/>
    </location>
</feature>
<evidence type="ECO:0000256" key="2">
    <source>
        <dbReference type="ARBA" id="ARBA00022723"/>
    </source>
</evidence>
<dbReference type="PROSITE" id="PS51257">
    <property type="entry name" value="PROKAR_LIPOPROTEIN"/>
    <property type="match status" value="1"/>
</dbReference>
<name>A0AAW6Q7X3_9PAST</name>